<organism evidence="1 2">
    <name type="scientific">Acinetobacter pseudolwoffii</name>
    <dbReference type="NCBI Taxonomy" id="2053287"/>
    <lineage>
        <taxon>Bacteria</taxon>
        <taxon>Pseudomonadati</taxon>
        <taxon>Pseudomonadota</taxon>
        <taxon>Gammaproteobacteria</taxon>
        <taxon>Moraxellales</taxon>
        <taxon>Moraxellaceae</taxon>
        <taxon>Acinetobacter</taxon>
    </lineage>
</organism>
<sequence length="117" mass="12755">MLKMTDVLEQNLVQNFANALVHSADQISEQLNQAILSASDSALKDVVVQFFNRVDATETAAALEIPADRIVALQQGIALKDEQYLADTVKVVALCLAMETGGLDQVEVYDCLQDYPV</sequence>
<reference evidence="1 2" key="1">
    <citation type="submission" date="2017-11" db="EMBL/GenBank/DDBJ databases">
        <authorList>
            <person name="Han C.G."/>
        </authorList>
    </citation>
    <scope>NUCLEOTIDE SEQUENCE [LARGE SCALE GENOMIC DNA]</scope>
    <source>
        <strain evidence="1 2">ANC 5347</strain>
    </source>
</reference>
<reference evidence="1 2" key="2">
    <citation type="submission" date="2017-12" db="EMBL/GenBank/DDBJ databases">
        <title>Revising the taxonomy of the Acinetobacter lwoffii group: the description of Acinetobacter pseudolwoffii sp. nov. and emended description of Acinetobacter lwoffii.</title>
        <authorList>
            <person name="Nemec A."/>
        </authorList>
    </citation>
    <scope>NUCLEOTIDE SEQUENCE [LARGE SCALE GENOMIC DNA]</scope>
    <source>
        <strain evidence="1 2">ANC 5347</strain>
    </source>
</reference>
<dbReference type="Proteomes" id="UP000242351">
    <property type="component" value="Unassembled WGS sequence"/>
</dbReference>
<evidence type="ECO:0000313" key="2">
    <source>
        <dbReference type="Proteomes" id="UP000242351"/>
    </source>
</evidence>
<accession>A0A2H9UQQ2</accession>
<dbReference type="RefSeq" id="WP_100355344.1">
    <property type="nucleotide sequence ID" value="NZ_JBGJLW010000001.1"/>
</dbReference>
<dbReference type="AlphaFoldDB" id="A0A2H9UQQ2"/>
<evidence type="ECO:0000313" key="1">
    <source>
        <dbReference type="EMBL" id="PJI34020.1"/>
    </source>
</evidence>
<name>A0A2H9UQQ2_9GAMM</name>
<gene>
    <name evidence="1" type="ORF">CU320_01390</name>
</gene>
<proteinExistence type="predicted"/>
<dbReference type="EMBL" id="PGOZ01000001">
    <property type="protein sequence ID" value="PJI34020.1"/>
    <property type="molecule type" value="Genomic_DNA"/>
</dbReference>
<protein>
    <submittedName>
        <fullName evidence="1">Uncharacterized protein</fullName>
    </submittedName>
</protein>
<comment type="caution">
    <text evidence="1">The sequence shown here is derived from an EMBL/GenBank/DDBJ whole genome shotgun (WGS) entry which is preliminary data.</text>
</comment>